<dbReference type="InterPro" id="IPR000679">
    <property type="entry name" value="Znf_GATA"/>
</dbReference>
<dbReference type="InterPro" id="IPR013088">
    <property type="entry name" value="Znf_NHR/GATA"/>
</dbReference>
<dbReference type="CDD" id="cd00202">
    <property type="entry name" value="ZnF_GATA"/>
    <property type="match status" value="1"/>
</dbReference>
<reference evidence="9" key="1">
    <citation type="submission" date="2021-11" db="EMBL/GenBank/DDBJ databases">
        <authorList>
            <person name="Herlambang A."/>
            <person name="Guo Y."/>
            <person name="Takashima Y."/>
            <person name="Nishizawa T."/>
        </authorList>
    </citation>
    <scope>NUCLEOTIDE SEQUENCE</scope>
    <source>
        <strain evidence="9">E1425</strain>
    </source>
</reference>
<dbReference type="PROSITE" id="PS00344">
    <property type="entry name" value="GATA_ZN_FINGER_1"/>
    <property type="match status" value="1"/>
</dbReference>
<dbReference type="AlphaFoldDB" id="A0A9P3H6C6"/>
<feature type="compositionally biased region" description="Basic and acidic residues" evidence="7">
    <location>
        <begin position="659"/>
        <end position="670"/>
    </location>
</feature>
<keyword evidence="4" id="KW-0805">Transcription regulation</keyword>
<evidence type="ECO:0000256" key="3">
    <source>
        <dbReference type="ARBA" id="ARBA00022833"/>
    </source>
</evidence>
<dbReference type="GO" id="GO:0043565">
    <property type="term" value="F:sequence-specific DNA binding"/>
    <property type="evidence" value="ECO:0007669"/>
    <property type="project" value="InterPro"/>
</dbReference>
<evidence type="ECO:0000256" key="5">
    <source>
        <dbReference type="ARBA" id="ARBA00023163"/>
    </source>
</evidence>
<name>A0A9P3H6C6_9FUNG</name>
<feature type="domain" description="GATA-type" evidence="8">
    <location>
        <begin position="538"/>
        <end position="571"/>
    </location>
</feature>
<evidence type="ECO:0000256" key="2">
    <source>
        <dbReference type="ARBA" id="ARBA00022771"/>
    </source>
</evidence>
<keyword evidence="5" id="KW-0804">Transcription</keyword>
<dbReference type="OrthoDB" id="2162994at2759"/>
<evidence type="ECO:0000256" key="7">
    <source>
        <dbReference type="SAM" id="MobiDB-lite"/>
    </source>
</evidence>
<comment type="caution">
    <text evidence="9">The sequence shown here is derived from an EMBL/GenBank/DDBJ whole genome shotgun (WGS) entry which is preliminary data.</text>
</comment>
<gene>
    <name evidence="9" type="ORF">EMPS_03300</name>
</gene>
<accession>A0A9P3H6C6</accession>
<dbReference type="Gene3D" id="3.30.50.10">
    <property type="entry name" value="Erythroid Transcription Factor GATA-1, subunit A"/>
    <property type="match status" value="1"/>
</dbReference>
<dbReference type="SUPFAM" id="SSF57716">
    <property type="entry name" value="Glucocorticoid receptor-like (DNA-binding domain)"/>
    <property type="match status" value="1"/>
</dbReference>
<feature type="compositionally biased region" description="Basic and acidic residues" evidence="7">
    <location>
        <begin position="339"/>
        <end position="372"/>
    </location>
</feature>
<feature type="compositionally biased region" description="Basic and acidic residues" evidence="7">
    <location>
        <begin position="626"/>
        <end position="651"/>
    </location>
</feature>
<feature type="region of interest" description="Disordered" evidence="7">
    <location>
        <begin position="1"/>
        <end position="49"/>
    </location>
</feature>
<feature type="compositionally biased region" description="Polar residues" evidence="7">
    <location>
        <begin position="1"/>
        <end position="25"/>
    </location>
</feature>
<dbReference type="Pfam" id="PF00320">
    <property type="entry name" value="GATA"/>
    <property type="match status" value="1"/>
</dbReference>
<dbReference type="PROSITE" id="PS50114">
    <property type="entry name" value="GATA_ZN_FINGER_2"/>
    <property type="match status" value="1"/>
</dbReference>
<proteinExistence type="predicted"/>
<feature type="compositionally biased region" description="Polar residues" evidence="7">
    <location>
        <begin position="396"/>
        <end position="408"/>
    </location>
</feature>
<evidence type="ECO:0000313" key="9">
    <source>
        <dbReference type="EMBL" id="GJJ70950.1"/>
    </source>
</evidence>
<protein>
    <recommendedName>
        <fullName evidence="8">GATA-type domain-containing protein</fullName>
    </recommendedName>
</protein>
<sequence length="670" mass="75506">MSALTTTMSSSERGLPNDNTTNNHPTQPPRDRPLQHPSQQQHSRHLHHHHLQDMEYYRMDNAQTQSAHPDEISSRNNRPALTLHSYRPEGEEDEEELEVIGTGHGNTVEHETQRRLPRVLPNLQYGPAPSSVQNFSPGTSLIFNAYRGHRALLAQPYMAPEEDERDHRIQGGDSIDQHHASPHGHYQHPSYPHERPPHLSPSDPAAHFSLPRRSLDHSSYRAPRDRQYHPYHDSGHPSDPRDTMDYQNSRDYRGPRDQMDRRDFDSPHARPGQRSPRMAPPPVHRRSSSPTRIAYHPESHRSAHDPPNRAQSDHVMQLPPLVQRLVSDPGQGGSHLGSRRTEVPAHYPPSHDYRESPGEYRTVDQRRYDDPRSMAPPYSDFRTPMPPTGRRATESWEPSSSEFKQSYAPSPAIDIPKPRGRPQTSHFPEDDLDGPTPLHSSSLPTQSTQLMYSSGGMADGSSPFRGTFQHRGPQYELNRVNYKLIFEYASEVRDCLLKGKVGTTDRLLYNAEILSKVFMGCRVDQDPNDLPEDDAAHNPHQLRCTSCNIFKTPEWRKGPLGPRTLCNACGLIWGKMSRSKAALAAKSKALLQDADTTTKGDTKPSTAVGEPSSSSSSAPVSKKRGRETLSGEEYKAGEDPQDYEDRSRHDEDETEADGEGDRLEHGDQAT</sequence>
<reference evidence="9" key="2">
    <citation type="journal article" date="2022" name="Microbiol. Resour. Announc.">
        <title>Whole-Genome Sequence of Entomortierella parvispora E1425, a Mucoromycotan Fungus Associated with Burkholderiaceae-Related Endosymbiotic Bacteria.</title>
        <authorList>
            <person name="Herlambang A."/>
            <person name="Guo Y."/>
            <person name="Takashima Y."/>
            <person name="Narisawa K."/>
            <person name="Ohta H."/>
            <person name="Nishizawa T."/>
        </authorList>
    </citation>
    <scope>NUCLEOTIDE SEQUENCE</scope>
    <source>
        <strain evidence="9">E1425</strain>
    </source>
</reference>
<evidence type="ECO:0000313" key="10">
    <source>
        <dbReference type="Proteomes" id="UP000827284"/>
    </source>
</evidence>
<dbReference type="GO" id="GO:0008270">
    <property type="term" value="F:zinc ion binding"/>
    <property type="evidence" value="ECO:0007669"/>
    <property type="project" value="UniProtKB-KW"/>
</dbReference>
<evidence type="ECO:0000259" key="8">
    <source>
        <dbReference type="PROSITE" id="PS50114"/>
    </source>
</evidence>
<organism evidence="9 10">
    <name type="scientific">Entomortierella parvispora</name>
    <dbReference type="NCBI Taxonomy" id="205924"/>
    <lineage>
        <taxon>Eukaryota</taxon>
        <taxon>Fungi</taxon>
        <taxon>Fungi incertae sedis</taxon>
        <taxon>Mucoromycota</taxon>
        <taxon>Mortierellomycotina</taxon>
        <taxon>Mortierellomycetes</taxon>
        <taxon>Mortierellales</taxon>
        <taxon>Mortierellaceae</taxon>
        <taxon>Entomortierella</taxon>
    </lineage>
</organism>
<evidence type="ECO:0000256" key="4">
    <source>
        <dbReference type="ARBA" id="ARBA00023015"/>
    </source>
</evidence>
<dbReference type="PANTHER" id="PTHR47172">
    <property type="entry name" value="OS01G0976800 PROTEIN"/>
    <property type="match status" value="1"/>
</dbReference>
<keyword evidence="3" id="KW-0862">Zinc</keyword>
<dbReference type="Proteomes" id="UP000827284">
    <property type="component" value="Unassembled WGS sequence"/>
</dbReference>
<keyword evidence="1" id="KW-0479">Metal-binding</keyword>
<feature type="compositionally biased region" description="Basic and acidic residues" evidence="7">
    <location>
        <begin position="165"/>
        <end position="179"/>
    </location>
</feature>
<keyword evidence="10" id="KW-1185">Reference proteome</keyword>
<dbReference type="PANTHER" id="PTHR47172:SF24">
    <property type="entry name" value="GATA ZINC FINGER DOMAIN-CONTAINING PROTEIN 14-RELATED"/>
    <property type="match status" value="1"/>
</dbReference>
<feature type="region of interest" description="Disordered" evidence="7">
    <location>
        <begin position="160"/>
        <end position="290"/>
    </location>
</feature>
<dbReference type="EMBL" id="BQFW01000004">
    <property type="protein sequence ID" value="GJJ70950.1"/>
    <property type="molecule type" value="Genomic_DNA"/>
</dbReference>
<feature type="compositionally biased region" description="Basic and acidic residues" evidence="7">
    <location>
        <begin position="213"/>
        <end position="268"/>
    </location>
</feature>
<dbReference type="GO" id="GO:0006355">
    <property type="term" value="P:regulation of DNA-templated transcription"/>
    <property type="evidence" value="ECO:0007669"/>
    <property type="project" value="InterPro"/>
</dbReference>
<feature type="region of interest" description="Disordered" evidence="7">
    <location>
        <begin position="595"/>
        <end position="670"/>
    </location>
</feature>
<feature type="region of interest" description="Disordered" evidence="7">
    <location>
        <begin position="324"/>
        <end position="467"/>
    </location>
</feature>
<dbReference type="SMART" id="SM00401">
    <property type="entry name" value="ZnF_GATA"/>
    <property type="match status" value="1"/>
</dbReference>
<keyword evidence="2 6" id="KW-0863">Zinc-finger</keyword>
<evidence type="ECO:0000256" key="6">
    <source>
        <dbReference type="PROSITE-ProRule" id="PRU00094"/>
    </source>
</evidence>
<evidence type="ECO:0000256" key="1">
    <source>
        <dbReference type="ARBA" id="ARBA00022723"/>
    </source>
</evidence>
<feature type="compositionally biased region" description="Polar residues" evidence="7">
    <location>
        <begin position="438"/>
        <end position="452"/>
    </location>
</feature>